<gene>
    <name evidence="2" type="ORF">PVK06_019440</name>
</gene>
<evidence type="ECO:0000256" key="1">
    <source>
        <dbReference type="SAM" id="Coils"/>
    </source>
</evidence>
<comment type="caution">
    <text evidence="2">The sequence shown here is derived from an EMBL/GenBank/DDBJ whole genome shotgun (WGS) entry which is preliminary data.</text>
</comment>
<sequence length="199" mass="21889">MVEHVASLEKIIKEWQDQVEATVQKQSEALENFKKKTTKNFLSSILKLKMNILLHAQVTDGPFYAHKVDFNALYRVDMSELSFDMLFPLAMHETHLLEAAVFPCELQYDSWSFALTNSIRNNGSSSVSFSMTGGSFAFANCVGGCGSSAVNLNITAVSFVLANYVGGYGFSPMSLNMTGRALLSQIVLKAATLRLQALI</sequence>
<feature type="coiled-coil region" evidence="1">
    <location>
        <begin position="5"/>
        <end position="36"/>
    </location>
</feature>
<organism evidence="2 3">
    <name type="scientific">Gossypium arboreum</name>
    <name type="common">Tree cotton</name>
    <name type="synonym">Gossypium nanking</name>
    <dbReference type="NCBI Taxonomy" id="29729"/>
    <lineage>
        <taxon>Eukaryota</taxon>
        <taxon>Viridiplantae</taxon>
        <taxon>Streptophyta</taxon>
        <taxon>Embryophyta</taxon>
        <taxon>Tracheophyta</taxon>
        <taxon>Spermatophyta</taxon>
        <taxon>Magnoliopsida</taxon>
        <taxon>eudicotyledons</taxon>
        <taxon>Gunneridae</taxon>
        <taxon>Pentapetalae</taxon>
        <taxon>rosids</taxon>
        <taxon>malvids</taxon>
        <taxon>Malvales</taxon>
        <taxon>Malvaceae</taxon>
        <taxon>Malvoideae</taxon>
        <taxon>Gossypium</taxon>
    </lineage>
</organism>
<proteinExistence type="predicted"/>
<evidence type="ECO:0000313" key="3">
    <source>
        <dbReference type="Proteomes" id="UP001358586"/>
    </source>
</evidence>
<dbReference type="EMBL" id="JARKNE010000006">
    <property type="protein sequence ID" value="KAK5824659.1"/>
    <property type="molecule type" value="Genomic_DNA"/>
</dbReference>
<keyword evidence="3" id="KW-1185">Reference proteome</keyword>
<name>A0ABR0PJP8_GOSAR</name>
<keyword evidence="1" id="KW-0175">Coiled coil</keyword>
<evidence type="ECO:0000313" key="2">
    <source>
        <dbReference type="EMBL" id="KAK5824659.1"/>
    </source>
</evidence>
<reference evidence="2 3" key="1">
    <citation type="submission" date="2023-03" db="EMBL/GenBank/DDBJ databases">
        <title>WGS of Gossypium arboreum.</title>
        <authorList>
            <person name="Yu D."/>
        </authorList>
    </citation>
    <scope>NUCLEOTIDE SEQUENCE [LARGE SCALE GENOMIC DNA]</scope>
    <source>
        <tissue evidence="2">Leaf</tissue>
    </source>
</reference>
<accession>A0ABR0PJP8</accession>
<protein>
    <submittedName>
        <fullName evidence="2">Uncharacterized protein</fullName>
    </submittedName>
</protein>
<dbReference type="Proteomes" id="UP001358586">
    <property type="component" value="Chromosome 6"/>
</dbReference>